<name>A0AAJ6P2H2_9PAST</name>
<evidence type="ECO:0000313" key="2">
    <source>
        <dbReference type="Proteomes" id="UP001231736"/>
    </source>
</evidence>
<dbReference type="AlphaFoldDB" id="A0AAJ6P2H2"/>
<dbReference type="RefSeq" id="WP_306376144.1">
    <property type="nucleotide sequence ID" value="NZ_JASAYT010000010.1"/>
</dbReference>
<dbReference type="EMBL" id="JASAYT010000010">
    <property type="protein sequence ID" value="MDP8174693.1"/>
    <property type="molecule type" value="Genomic_DNA"/>
</dbReference>
<sequence>MKEESTNPFSKLNSFHTENEYDEDFYDKFVMPFYCVTISKMPTFKEDYLKIKKEVNSEIVKKIIGEYGWRDRIVGAYFCAIENLIEFEDIIGLHLLKSEFVYSGRGYALALANFGTKKSISYLKKYLDYYLTRKDLFYDQHYVICALKWIDNKTNSSHSKEFMERYQEWGQNSIRDLEDYYKEFKKQMIIIEELSK</sequence>
<gene>
    <name evidence="1" type="ORF">QJU97_04360</name>
</gene>
<dbReference type="InterPro" id="IPR046042">
    <property type="entry name" value="DUF6000"/>
</dbReference>
<accession>A0AAJ6P2H2</accession>
<dbReference type="Proteomes" id="UP001231736">
    <property type="component" value="Unassembled WGS sequence"/>
</dbReference>
<reference evidence="1" key="1">
    <citation type="journal article" date="2023" name="Front. Microbiol.">
        <title>Phylogeography and host specificity of Pasteurellaceae pathogenic to sea-farmed fish in the north-east Atlantic.</title>
        <authorList>
            <person name="Gulla S."/>
            <person name="Colquhoun D.J."/>
            <person name="Olsen A.B."/>
            <person name="Spilsberg B."/>
            <person name="Lagesen K."/>
            <person name="Aakesson C.P."/>
            <person name="Strom S."/>
            <person name="Manji F."/>
            <person name="Birkbeck T.H."/>
            <person name="Nilsen H.K."/>
        </authorList>
    </citation>
    <scope>NUCLEOTIDE SEQUENCE</scope>
    <source>
        <strain evidence="1">98B1</strain>
    </source>
</reference>
<proteinExistence type="predicted"/>
<protein>
    <submittedName>
        <fullName evidence="1">DUF6000 family protein</fullName>
    </submittedName>
</protein>
<dbReference type="Pfam" id="PF19463">
    <property type="entry name" value="DUF6000"/>
    <property type="match status" value="1"/>
</dbReference>
<organism evidence="1 2">
    <name type="scientific">Phocoenobacter skyensis</name>
    <dbReference type="NCBI Taxonomy" id="97481"/>
    <lineage>
        <taxon>Bacteria</taxon>
        <taxon>Pseudomonadati</taxon>
        <taxon>Pseudomonadota</taxon>
        <taxon>Gammaproteobacteria</taxon>
        <taxon>Pasteurellales</taxon>
        <taxon>Pasteurellaceae</taxon>
        <taxon>Phocoenobacter</taxon>
    </lineage>
</organism>
<comment type="caution">
    <text evidence="1">The sequence shown here is derived from an EMBL/GenBank/DDBJ whole genome shotgun (WGS) entry which is preliminary data.</text>
</comment>
<evidence type="ECO:0000313" key="1">
    <source>
        <dbReference type="EMBL" id="MDP8174693.1"/>
    </source>
</evidence>